<gene>
    <name evidence="2" type="ORF">CSB93_6969</name>
</gene>
<evidence type="ECO:0000313" key="2">
    <source>
        <dbReference type="EMBL" id="AVK02490.1"/>
    </source>
</evidence>
<protein>
    <submittedName>
        <fullName evidence="2">Uncharacterized protein</fullName>
    </submittedName>
</protein>
<dbReference type="AlphaFoldDB" id="A0A2R3IKM4"/>
<keyword evidence="2" id="KW-0614">Plasmid</keyword>
<feature type="region of interest" description="Disordered" evidence="1">
    <location>
        <begin position="1"/>
        <end position="41"/>
    </location>
</feature>
<reference evidence="2 3" key="1">
    <citation type="submission" date="2018-02" db="EMBL/GenBank/DDBJ databases">
        <title>FDA/CDC Antimicrobial Resistant Isolate Bank Genome Sequencing.</title>
        <authorList>
            <person name="Benahmed F.H."/>
            <person name="Lutgring J.D."/>
            <person name="Yoo B."/>
            <person name="Machado M."/>
            <person name="Brown A."/>
            <person name="McAllister G."/>
            <person name="Perry A."/>
            <person name="Halpin A.L."/>
            <person name="Vavikolanu K."/>
            <person name="Ott S."/>
            <person name="Zhao X."/>
            <person name="Tallon L.J."/>
            <person name="Sadzewicz L."/>
            <person name="Aluvathingal J."/>
            <person name="Nadendla S."/>
            <person name="Voskania-kordi A."/>
            <person name="Simonyan V."/>
            <person name="Patel J."/>
            <person name="Shawar R.M."/>
        </authorList>
    </citation>
    <scope>NUCLEOTIDE SEQUENCE [LARGE SCALE GENOMIC DNA]</scope>
    <source>
        <strain evidence="2 3">AR_0356</strain>
        <plasmid evidence="2 3">unnamed3</plasmid>
    </source>
</reference>
<dbReference type="EMBL" id="CP027167">
    <property type="protein sequence ID" value="AVK02490.1"/>
    <property type="molecule type" value="Genomic_DNA"/>
</dbReference>
<name>A0A2R3IKM4_9PSED</name>
<evidence type="ECO:0000256" key="1">
    <source>
        <dbReference type="SAM" id="MobiDB-lite"/>
    </source>
</evidence>
<dbReference type="Proteomes" id="UP000238390">
    <property type="component" value="Plasmid unnamed3"/>
</dbReference>
<evidence type="ECO:0000313" key="3">
    <source>
        <dbReference type="Proteomes" id="UP000238390"/>
    </source>
</evidence>
<geneLocation type="plasmid" evidence="2 3">
    <name>unnamed3</name>
</geneLocation>
<accession>A0A2R3IKM4</accession>
<proteinExistence type="predicted"/>
<organism evidence="2 3">
    <name type="scientific">Pseudomonas paraeruginosa</name>
    <dbReference type="NCBI Taxonomy" id="2994495"/>
    <lineage>
        <taxon>Bacteria</taxon>
        <taxon>Pseudomonadati</taxon>
        <taxon>Pseudomonadota</taxon>
        <taxon>Gammaproteobacteria</taxon>
        <taxon>Pseudomonadales</taxon>
        <taxon>Pseudomonadaceae</taxon>
        <taxon>Pseudomonas</taxon>
    </lineage>
</organism>
<sequence>MAVEGGKAKMQHFARGQLGTKTTVSVRRMHKHSTGWELVSK</sequence>
<keyword evidence="3" id="KW-1185">Reference proteome</keyword>